<dbReference type="EnsemblMetazoa" id="HelroT160130">
    <property type="protein sequence ID" value="HelroP160130"/>
    <property type="gene ID" value="HelroG160130"/>
</dbReference>
<dbReference type="AlphaFoldDB" id="T1EPU5"/>
<reference evidence="1 3" key="2">
    <citation type="journal article" date="2013" name="Nature">
        <title>Insights into bilaterian evolution from three spiralian genomes.</title>
        <authorList>
            <person name="Simakov O."/>
            <person name="Marletaz F."/>
            <person name="Cho S.J."/>
            <person name="Edsinger-Gonzales E."/>
            <person name="Havlak P."/>
            <person name="Hellsten U."/>
            <person name="Kuo D.H."/>
            <person name="Larsson T."/>
            <person name="Lv J."/>
            <person name="Arendt D."/>
            <person name="Savage R."/>
            <person name="Osoegawa K."/>
            <person name="de Jong P."/>
            <person name="Grimwood J."/>
            <person name="Chapman J.A."/>
            <person name="Shapiro H."/>
            <person name="Aerts A."/>
            <person name="Otillar R.P."/>
            <person name="Terry A.Y."/>
            <person name="Boore J.L."/>
            <person name="Grigoriev I.V."/>
            <person name="Lindberg D.R."/>
            <person name="Seaver E.C."/>
            <person name="Weisblat D.A."/>
            <person name="Putnam N.H."/>
            <person name="Rokhsar D.S."/>
        </authorList>
    </citation>
    <scope>NUCLEOTIDE SEQUENCE</scope>
</reference>
<dbReference type="KEGG" id="hro:HELRODRAFT_160130"/>
<reference evidence="2" key="3">
    <citation type="submission" date="2015-06" db="UniProtKB">
        <authorList>
            <consortium name="EnsemblMetazoa"/>
        </authorList>
    </citation>
    <scope>IDENTIFICATION</scope>
</reference>
<organism evidence="2 3">
    <name type="scientific">Helobdella robusta</name>
    <name type="common">Californian leech</name>
    <dbReference type="NCBI Taxonomy" id="6412"/>
    <lineage>
        <taxon>Eukaryota</taxon>
        <taxon>Metazoa</taxon>
        <taxon>Spiralia</taxon>
        <taxon>Lophotrochozoa</taxon>
        <taxon>Annelida</taxon>
        <taxon>Clitellata</taxon>
        <taxon>Hirudinea</taxon>
        <taxon>Rhynchobdellida</taxon>
        <taxon>Glossiphoniidae</taxon>
        <taxon>Helobdella</taxon>
    </lineage>
</organism>
<dbReference type="HOGENOM" id="CLU_1205916_0_0_1"/>
<sequence>MNYGWNERERTTAFVVALRGSAAEVFQTIPAENHSNYEVLRPGESIKQLAQDIEQLTLLSNPTYDPQHRKETALKTFVIAVLDSDLRQTLKLADKRNLNDAVAYRLIFEMVLEQNAGIVEKKDIYGGIVNNALEAITVNVQQHGTNELFLFLDASDVKYDSIVLNEVNPKNIKNSSWNINEFNLPGYGCLVSNFCKADSKYFFKNGNPSDAESDNITELEPFRKFRAFRM</sequence>
<evidence type="ECO:0000313" key="3">
    <source>
        <dbReference type="Proteomes" id="UP000015101"/>
    </source>
</evidence>
<dbReference type="RefSeq" id="XP_009015385.1">
    <property type="nucleotide sequence ID" value="XM_009017137.1"/>
</dbReference>
<evidence type="ECO:0000313" key="1">
    <source>
        <dbReference type="EMBL" id="ESO06017.1"/>
    </source>
</evidence>
<evidence type="ECO:0000313" key="2">
    <source>
        <dbReference type="EnsemblMetazoa" id="HelroP160130"/>
    </source>
</evidence>
<reference evidence="3" key="1">
    <citation type="submission" date="2012-12" db="EMBL/GenBank/DDBJ databases">
        <authorList>
            <person name="Hellsten U."/>
            <person name="Grimwood J."/>
            <person name="Chapman J.A."/>
            <person name="Shapiro H."/>
            <person name="Aerts A."/>
            <person name="Otillar R.P."/>
            <person name="Terry A.Y."/>
            <person name="Boore J.L."/>
            <person name="Simakov O."/>
            <person name="Marletaz F."/>
            <person name="Cho S.-J."/>
            <person name="Edsinger-Gonzales E."/>
            <person name="Havlak P."/>
            <person name="Kuo D.-H."/>
            <person name="Larsson T."/>
            <person name="Lv J."/>
            <person name="Arendt D."/>
            <person name="Savage R."/>
            <person name="Osoegawa K."/>
            <person name="de Jong P."/>
            <person name="Lindberg D.R."/>
            <person name="Seaver E.C."/>
            <person name="Weisblat D.A."/>
            <person name="Putnam N.H."/>
            <person name="Grigoriev I.V."/>
            <person name="Rokhsar D.S."/>
        </authorList>
    </citation>
    <scope>NUCLEOTIDE SEQUENCE</scope>
</reference>
<dbReference type="Proteomes" id="UP000015101">
    <property type="component" value="Unassembled WGS sequence"/>
</dbReference>
<dbReference type="GeneID" id="20198595"/>
<dbReference type="EMBL" id="AMQM01000514">
    <property type="status" value="NOT_ANNOTATED_CDS"/>
    <property type="molecule type" value="Genomic_DNA"/>
</dbReference>
<dbReference type="PANTHER" id="PTHR45823">
    <property type="entry name" value="T-SNARE COILED-COIL HOMOLOGY DOMAIN-CONTAINING PROTEIN"/>
    <property type="match status" value="1"/>
</dbReference>
<protein>
    <submittedName>
        <fullName evidence="1 2">Uncharacterized protein</fullName>
    </submittedName>
</protein>
<accession>T1EPU5</accession>
<dbReference type="CTD" id="20198595"/>
<dbReference type="InParanoid" id="T1EPU5"/>
<dbReference type="EMBL" id="KB096324">
    <property type="protein sequence ID" value="ESO06017.1"/>
    <property type="molecule type" value="Genomic_DNA"/>
</dbReference>
<gene>
    <name evidence="2" type="primary">20198595</name>
    <name evidence="1" type="ORF">HELRODRAFT_160130</name>
</gene>
<name>T1EPU5_HELRO</name>
<dbReference type="PANTHER" id="PTHR45823:SF1">
    <property type="entry name" value="T-SNARE COILED-COIL HOMOLOGY DOMAIN-CONTAINING PROTEIN"/>
    <property type="match status" value="1"/>
</dbReference>
<keyword evidence="3" id="KW-1185">Reference proteome</keyword>
<proteinExistence type="predicted"/>